<name>A0A9W7Y042_9FUNG</name>
<evidence type="ECO:0000256" key="6">
    <source>
        <dbReference type="SAM" id="Phobius"/>
    </source>
</evidence>
<dbReference type="InterPro" id="IPR050846">
    <property type="entry name" value="TLCD"/>
</dbReference>
<proteinExistence type="predicted"/>
<keyword evidence="3 6" id="KW-1133">Transmembrane helix</keyword>
<evidence type="ECO:0000256" key="3">
    <source>
        <dbReference type="ARBA" id="ARBA00022989"/>
    </source>
</evidence>
<dbReference type="SMART" id="SM00724">
    <property type="entry name" value="TLC"/>
    <property type="match status" value="1"/>
</dbReference>
<dbReference type="InterPro" id="IPR006634">
    <property type="entry name" value="TLC-dom"/>
</dbReference>
<gene>
    <name evidence="8" type="ORF">LPJ53_003324</name>
</gene>
<dbReference type="PANTHER" id="PTHR13439">
    <property type="entry name" value="CT120 PROTEIN"/>
    <property type="match status" value="1"/>
</dbReference>
<dbReference type="Pfam" id="PF03798">
    <property type="entry name" value="TRAM_LAG1_CLN8"/>
    <property type="match status" value="1"/>
</dbReference>
<evidence type="ECO:0000256" key="1">
    <source>
        <dbReference type="ARBA" id="ARBA00004141"/>
    </source>
</evidence>
<evidence type="ECO:0000256" key="2">
    <source>
        <dbReference type="ARBA" id="ARBA00022692"/>
    </source>
</evidence>
<dbReference type="EMBL" id="JANBOJ010000123">
    <property type="protein sequence ID" value="KAJ1722225.1"/>
    <property type="molecule type" value="Genomic_DNA"/>
</dbReference>
<keyword evidence="9" id="KW-1185">Reference proteome</keyword>
<dbReference type="PROSITE" id="PS50922">
    <property type="entry name" value="TLC"/>
    <property type="match status" value="1"/>
</dbReference>
<evidence type="ECO:0000256" key="4">
    <source>
        <dbReference type="ARBA" id="ARBA00023136"/>
    </source>
</evidence>
<dbReference type="GO" id="GO:0016020">
    <property type="term" value="C:membrane"/>
    <property type="evidence" value="ECO:0007669"/>
    <property type="project" value="UniProtKB-SubCell"/>
</dbReference>
<comment type="subcellular location">
    <subcellularLocation>
        <location evidence="1">Membrane</location>
        <topology evidence="1">Multi-pass membrane protein</topology>
    </subcellularLocation>
</comment>
<feature type="transmembrane region" description="Helical" evidence="6">
    <location>
        <begin position="59"/>
        <end position="78"/>
    </location>
</feature>
<dbReference type="OrthoDB" id="10266980at2759"/>
<keyword evidence="4 5" id="KW-0472">Membrane</keyword>
<organism evidence="8 9">
    <name type="scientific">Coemansia erecta</name>
    <dbReference type="NCBI Taxonomy" id="147472"/>
    <lineage>
        <taxon>Eukaryota</taxon>
        <taxon>Fungi</taxon>
        <taxon>Fungi incertae sedis</taxon>
        <taxon>Zoopagomycota</taxon>
        <taxon>Kickxellomycotina</taxon>
        <taxon>Kickxellomycetes</taxon>
        <taxon>Kickxellales</taxon>
        <taxon>Kickxellaceae</taxon>
        <taxon>Coemansia</taxon>
    </lineage>
</organism>
<dbReference type="GO" id="GO:0055088">
    <property type="term" value="P:lipid homeostasis"/>
    <property type="evidence" value="ECO:0007669"/>
    <property type="project" value="TreeGrafter"/>
</dbReference>
<accession>A0A9W7Y042</accession>
<dbReference type="AlphaFoldDB" id="A0A9W7Y042"/>
<evidence type="ECO:0000259" key="7">
    <source>
        <dbReference type="PROSITE" id="PS50922"/>
    </source>
</evidence>
<protein>
    <recommendedName>
        <fullName evidence="7">TLC domain-containing protein</fullName>
    </recommendedName>
</protein>
<reference evidence="8" key="1">
    <citation type="submission" date="2022-07" db="EMBL/GenBank/DDBJ databases">
        <title>Phylogenomic reconstructions and comparative analyses of Kickxellomycotina fungi.</title>
        <authorList>
            <person name="Reynolds N.K."/>
            <person name="Stajich J.E."/>
            <person name="Barry K."/>
            <person name="Grigoriev I.V."/>
            <person name="Crous P."/>
            <person name="Smith M.E."/>
        </authorList>
    </citation>
    <scope>NUCLEOTIDE SEQUENCE</scope>
    <source>
        <strain evidence="8">NBRC 32514</strain>
    </source>
</reference>
<keyword evidence="2 5" id="KW-0812">Transmembrane</keyword>
<feature type="transmembrane region" description="Helical" evidence="6">
    <location>
        <begin position="20"/>
        <end position="39"/>
    </location>
</feature>
<feature type="domain" description="TLC" evidence="7">
    <location>
        <begin position="16"/>
        <end position="214"/>
    </location>
</feature>
<feature type="transmembrane region" description="Helical" evidence="6">
    <location>
        <begin position="85"/>
        <end position="103"/>
    </location>
</feature>
<evidence type="ECO:0000313" key="9">
    <source>
        <dbReference type="Proteomes" id="UP001149813"/>
    </source>
</evidence>
<feature type="transmembrane region" description="Helical" evidence="6">
    <location>
        <begin position="179"/>
        <end position="201"/>
    </location>
</feature>
<dbReference type="GO" id="GO:0005783">
    <property type="term" value="C:endoplasmic reticulum"/>
    <property type="evidence" value="ECO:0007669"/>
    <property type="project" value="TreeGrafter"/>
</dbReference>
<evidence type="ECO:0000313" key="8">
    <source>
        <dbReference type="EMBL" id="KAJ1722225.1"/>
    </source>
</evidence>
<comment type="caution">
    <text evidence="8">The sequence shown here is derived from an EMBL/GenBank/DDBJ whole genome shotgun (WGS) entry which is preliminary data.</text>
</comment>
<dbReference type="Proteomes" id="UP001149813">
    <property type="component" value="Unassembled WGS sequence"/>
</dbReference>
<feature type="transmembrane region" description="Helical" evidence="6">
    <location>
        <begin position="139"/>
        <end position="159"/>
    </location>
</feature>
<dbReference type="PANTHER" id="PTHR13439:SF0">
    <property type="entry name" value="TOPOISOMERASE I DAMAGE AFFECTED PROTEIN 4"/>
    <property type="match status" value="1"/>
</dbReference>
<sequence>MSKHLLPGMYGRVSKEDKRVWRTSIVGLVHAVYDSWFIIKYFNDPALNGNRMDGYNPQFELFLALAMGYYAWDLTVCISNYKSYGPMYLIHAALGVFGILIMTSRHLQFYAIPFLLPEFSSVFLNIRHLLKSVGLSKSFVYKLNFIVFLAAYILIRIGFEFYHSVCLVATVYSGNTGNAFYPFAVYFAVLGVTLTTLNLIWLKQILIAASYTLSSKPRKQNVKAE</sequence>
<feature type="transmembrane region" description="Helical" evidence="6">
    <location>
        <begin position="109"/>
        <end position="127"/>
    </location>
</feature>
<evidence type="ECO:0000256" key="5">
    <source>
        <dbReference type="PROSITE-ProRule" id="PRU00205"/>
    </source>
</evidence>